<name>A0A251U1R6_HELAN</name>
<evidence type="ECO:0000313" key="2">
    <source>
        <dbReference type="EMBL" id="OTG17307.1"/>
    </source>
</evidence>
<dbReference type="EMBL" id="CM007897">
    <property type="protein sequence ID" value="OTG17307.1"/>
    <property type="molecule type" value="Genomic_DNA"/>
</dbReference>
<dbReference type="GO" id="GO:0009638">
    <property type="term" value="P:phototropism"/>
    <property type="evidence" value="ECO:0007669"/>
    <property type="project" value="InterPro"/>
</dbReference>
<dbReference type="InParanoid" id="A0A251U1R6"/>
<dbReference type="Proteomes" id="UP000215914">
    <property type="component" value="Chromosome 8"/>
</dbReference>
<feature type="region of interest" description="Disordered" evidence="1">
    <location>
        <begin position="200"/>
        <end position="240"/>
    </location>
</feature>
<feature type="compositionally biased region" description="Basic and acidic residues" evidence="1">
    <location>
        <begin position="141"/>
        <end position="152"/>
    </location>
</feature>
<feature type="compositionally biased region" description="Gly residues" evidence="1">
    <location>
        <begin position="354"/>
        <end position="368"/>
    </location>
</feature>
<organism evidence="2 3">
    <name type="scientific">Helianthus annuus</name>
    <name type="common">Common sunflower</name>
    <dbReference type="NCBI Taxonomy" id="4232"/>
    <lineage>
        <taxon>Eukaryota</taxon>
        <taxon>Viridiplantae</taxon>
        <taxon>Streptophyta</taxon>
        <taxon>Embryophyta</taxon>
        <taxon>Tracheophyta</taxon>
        <taxon>Spermatophyta</taxon>
        <taxon>Magnoliopsida</taxon>
        <taxon>eudicotyledons</taxon>
        <taxon>Gunneridae</taxon>
        <taxon>Pentapetalae</taxon>
        <taxon>asterids</taxon>
        <taxon>campanulids</taxon>
        <taxon>Asterales</taxon>
        <taxon>Asteraceae</taxon>
        <taxon>Asteroideae</taxon>
        <taxon>Heliantheae alliance</taxon>
        <taxon>Heliantheae</taxon>
        <taxon>Helianthus</taxon>
    </lineage>
</organism>
<keyword evidence="3" id="KW-1185">Reference proteome</keyword>
<dbReference type="InterPro" id="IPR039615">
    <property type="entry name" value="PKS"/>
</dbReference>
<dbReference type="PANTHER" id="PTHR33781:SF19">
    <property type="entry name" value="PHYTOCHROME KINASE SUBSTRATE 1"/>
    <property type="match status" value="1"/>
</dbReference>
<proteinExistence type="predicted"/>
<dbReference type="PANTHER" id="PTHR33781">
    <property type="entry name" value="PROTEIN PHYTOCHROME KINASE SUBSTRATE 1-RELATED"/>
    <property type="match status" value="1"/>
</dbReference>
<feature type="compositionally biased region" description="Basic and acidic residues" evidence="1">
    <location>
        <begin position="371"/>
        <end position="381"/>
    </location>
</feature>
<evidence type="ECO:0000256" key="1">
    <source>
        <dbReference type="SAM" id="MobiDB-lite"/>
    </source>
</evidence>
<dbReference type="AlphaFoldDB" id="A0A251U1R6"/>
<dbReference type="OrthoDB" id="1916150at2759"/>
<feature type="region of interest" description="Disordered" evidence="1">
    <location>
        <begin position="124"/>
        <end position="152"/>
    </location>
</feature>
<feature type="region of interest" description="Disordered" evidence="1">
    <location>
        <begin position="354"/>
        <end position="382"/>
    </location>
</feature>
<accession>A0A251U1R6</accession>
<protein>
    <recommendedName>
        <fullName evidence="4">Phytochrome kinase substrate 1</fullName>
    </recommendedName>
</protein>
<gene>
    <name evidence="2" type="ORF">HannXRQ_Chr08g0210531</name>
</gene>
<reference evidence="3" key="1">
    <citation type="journal article" date="2017" name="Nature">
        <title>The sunflower genome provides insights into oil metabolism, flowering and Asterid evolution.</title>
        <authorList>
            <person name="Badouin H."/>
            <person name="Gouzy J."/>
            <person name="Grassa C.J."/>
            <person name="Murat F."/>
            <person name="Staton S.E."/>
            <person name="Cottret L."/>
            <person name="Lelandais-Briere C."/>
            <person name="Owens G.L."/>
            <person name="Carrere S."/>
            <person name="Mayjonade B."/>
            <person name="Legrand L."/>
            <person name="Gill N."/>
            <person name="Kane N.C."/>
            <person name="Bowers J.E."/>
            <person name="Hubner S."/>
            <person name="Bellec A."/>
            <person name="Berard A."/>
            <person name="Berges H."/>
            <person name="Blanchet N."/>
            <person name="Boniface M.C."/>
            <person name="Brunel D."/>
            <person name="Catrice O."/>
            <person name="Chaidir N."/>
            <person name="Claudel C."/>
            <person name="Donnadieu C."/>
            <person name="Faraut T."/>
            <person name="Fievet G."/>
            <person name="Helmstetter N."/>
            <person name="King M."/>
            <person name="Knapp S.J."/>
            <person name="Lai Z."/>
            <person name="Le Paslier M.C."/>
            <person name="Lippi Y."/>
            <person name="Lorenzon L."/>
            <person name="Mandel J.R."/>
            <person name="Marage G."/>
            <person name="Marchand G."/>
            <person name="Marquand E."/>
            <person name="Bret-Mestries E."/>
            <person name="Morien E."/>
            <person name="Nambeesan S."/>
            <person name="Nguyen T."/>
            <person name="Pegot-Espagnet P."/>
            <person name="Pouilly N."/>
            <person name="Raftis F."/>
            <person name="Sallet E."/>
            <person name="Schiex T."/>
            <person name="Thomas J."/>
            <person name="Vandecasteele C."/>
            <person name="Vares D."/>
            <person name="Vear F."/>
            <person name="Vautrin S."/>
            <person name="Crespi M."/>
            <person name="Mangin B."/>
            <person name="Burke J.M."/>
            <person name="Salse J."/>
            <person name="Munos S."/>
            <person name="Vincourt P."/>
            <person name="Rieseberg L.H."/>
            <person name="Langlade N.B."/>
        </authorList>
    </citation>
    <scope>NUCLEOTIDE SEQUENCE [LARGE SCALE GENOMIC DNA]</scope>
    <source>
        <strain evidence="3">cv. SF193</strain>
    </source>
</reference>
<dbReference type="OMA" id="NSHKAVM"/>
<feature type="compositionally biased region" description="Low complexity" evidence="1">
    <location>
        <begin position="217"/>
        <end position="239"/>
    </location>
</feature>
<feature type="compositionally biased region" description="Polar residues" evidence="1">
    <location>
        <begin position="124"/>
        <end position="136"/>
    </location>
</feature>
<sequence>MKMYANESTFVANLPLETRNSFREVSFSSYLNKTEENMVRKLANQASELPNDHHYRVKPEDDEEIGVFGAEKYFKGEIEGEVNQNDLRFIDTSDPTTKMDQKLEEFDNNFSTKVRGEQTIMHTPSVRSNASCNSRSGLLPRNKDSTRKIENGSKSRTFLARFGCNCMNKKSTLIYEKQFIHSNTKTGSDFDQKTDRLLDKTKEKKPRNQYFSFPVLNSNSNDPNRNSVSNSSSNSKSGNLAGKVVKVDNNNNSNSNSNNNIGGRLSIGKKISLLSDLEDEMYNSSSRMYNNEVDSDSSSDLFEIESFSPTGDSSCLGQRKSNCYAPSEVSIEWSVVTASAADFSVVSEFEDVRTGGGGGGWRNSGGMGRVRVKDSKDEQRKRSGILSGCASYKAVRVAGDERKVGGGEAGGRTRLSDSTAVGSVFRGGMI</sequence>
<evidence type="ECO:0008006" key="4">
    <source>
        <dbReference type="Google" id="ProtNLM"/>
    </source>
</evidence>
<evidence type="ECO:0000313" key="3">
    <source>
        <dbReference type="Proteomes" id="UP000215914"/>
    </source>
</evidence>